<dbReference type="Proteomes" id="UP000012488">
    <property type="component" value="Chromosome"/>
</dbReference>
<dbReference type="OrthoDB" id="8001333at2"/>
<reference evidence="2 3" key="2">
    <citation type="journal article" date="2013" name="Genome Announc.">
        <title>Draft Genome Sequence of Methylobacterium mesophilicum Strain SR1.6/6, Isolated from Citrus sinensis.</title>
        <authorList>
            <person name="Marinho Almeida D."/>
            <person name="Dini-Andreote F."/>
            <person name="Camargo Neves A.A."/>
            <person name="Juca Ramos R.T."/>
            <person name="Andreote F.D."/>
            <person name="Carneiro A.R."/>
            <person name="Oliveira de Souza Lima A."/>
            <person name="Caracciolo Gomes de Sa P.H."/>
            <person name="Ribeiro Barbosa M.S."/>
            <person name="Araujo W.L."/>
            <person name="Silva A."/>
        </authorList>
    </citation>
    <scope>NUCLEOTIDE SEQUENCE [LARGE SCALE GENOMIC DNA]</scope>
    <source>
        <strain evidence="2 3">SR1.6/6</strain>
    </source>
</reference>
<keyword evidence="1" id="KW-0472">Membrane</keyword>
<protein>
    <submittedName>
        <fullName evidence="2">Uncharacterized protein</fullName>
    </submittedName>
</protein>
<reference evidence="2 3" key="1">
    <citation type="journal article" date="2012" name="Genet. Mol. Biol.">
        <title>Analysis of 16S rRNA and mxaF genes revealing insights into Methylobacterium niche-specific plant association.</title>
        <authorList>
            <person name="Dourado M.N."/>
            <person name="Andreote F.D."/>
            <person name="Dini-Andreote F."/>
            <person name="Conti R."/>
            <person name="Araujo J.M."/>
            <person name="Araujo W.L."/>
        </authorList>
    </citation>
    <scope>NUCLEOTIDE SEQUENCE [LARGE SCALE GENOMIC DNA]</scope>
    <source>
        <strain evidence="2 3">SR1.6/6</strain>
    </source>
</reference>
<accession>A0A6B9FAX4</accession>
<evidence type="ECO:0000256" key="1">
    <source>
        <dbReference type="SAM" id="Phobius"/>
    </source>
</evidence>
<keyword evidence="1" id="KW-0812">Transmembrane</keyword>
<gene>
    <name evidence="2" type="ORF">MMSR116_02325</name>
</gene>
<name>A0A6B9FAX4_9HYPH</name>
<evidence type="ECO:0000313" key="3">
    <source>
        <dbReference type="Proteomes" id="UP000012488"/>
    </source>
</evidence>
<dbReference type="KEGG" id="mmes:MMSR116_02325"/>
<keyword evidence="1" id="KW-1133">Transmembrane helix</keyword>
<feature type="transmembrane region" description="Helical" evidence="1">
    <location>
        <begin position="20"/>
        <end position="41"/>
    </location>
</feature>
<proteinExistence type="predicted"/>
<organism evidence="2 3">
    <name type="scientific">Methylobacterium mesophilicum SR1.6/6</name>
    <dbReference type="NCBI Taxonomy" id="908290"/>
    <lineage>
        <taxon>Bacteria</taxon>
        <taxon>Pseudomonadati</taxon>
        <taxon>Pseudomonadota</taxon>
        <taxon>Alphaproteobacteria</taxon>
        <taxon>Hyphomicrobiales</taxon>
        <taxon>Methylobacteriaceae</taxon>
        <taxon>Methylobacterium</taxon>
    </lineage>
</organism>
<dbReference type="EMBL" id="CP043538">
    <property type="protein sequence ID" value="QGY00870.1"/>
    <property type="molecule type" value="Genomic_DNA"/>
</dbReference>
<evidence type="ECO:0000313" key="2">
    <source>
        <dbReference type="EMBL" id="QGY00870.1"/>
    </source>
</evidence>
<feature type="transmembrane region" description="Helical" evidence="1">
    <location>
        <begin position="53"/>
        <end position="70"/>
    </location>
</feature>
<dbReference type="AlphaFoldDB" id="A0A6B9FAX4"/>
<dbReference type="RefSeq" id="WP_010686506.1">
    <property type="nucleotide sequence ID" value="NZ_CP043538.1"/>
</dbReference>
<sequence>MKGLLLNALLGLGLGRFGSVWWLLVLLPVVAAELAYGVYAYNLALNAGFLRRAVALMVCGQLGFLLGALLRPMRGET</sequence>